<feature type="non-terminal residue" evidence="2">
    <location>
        <position position="73"/>
    </location>
</feature>
<organism evidence="2 3">
    <name type="scientific">Pseudoalteromonas ruthenica</name>
    <dbReference type="NCBI Taxonomy" id="151081"/>
    <lineage>
        <taxon>Bacteria</taxon>
        <taxon>Pseudomonadati</taxon>
        <taxon>Pseudomonadota</taxon>
        <taxon>Gammaproteobacteria</taxon>
        <taxon>Alteromonadales</taxon>
        <taxon>Pseudoalteromonadaceae</taxon>
        <taxon>Pseudoalteromonas</taxon>
    </lineage>
</organism>
<evidence type="ECO:0000256" key="1">
    <source>
        <dbReference type="SAM" id="MobiDB-lite"/>
    </source>
</evidence>
<accession>A0A5S3YI23</accession>
<reference evidence="3" key="2">
    <citation type="submission" date="2019-06" db="EMBL/GenBank/DDBJ databases">
        <title>Co-occurence of chitin degradation, pigmentation and bioactivity in marine Pseudoalteromonas.</title>
        <authorList>
            <person name="Sonnenschein E.C."/>
            <person name="Bech P.K."/>
        </authorList>
    </citation>
    <scope>NUCLEOTIDE SEQUENCE [LARGE SCALE GENOMIC DNA]</scope>
    <source>
        <strain evidence="3">S2897</strain>
    </source>
</reference>
<comment type="caution">
    <text evidence="2">The sequence shown here is derived from an EMBL/GenBank/DDBJ whole genome shotgun (WGS) entry which is preliminary data.</text>
</comment>
<name>A0A5S3YI23_9GAMM</name>
<dbReference type="Proteomes" id="UP000305874">
    <property type="component" value="Unassembled WGS sequence"/>
</dbReference>
<gene>
    <name evidence="2" type="ORF">CWC05_22850</name>
</gene>
<sequence>DFIASGLPQSGDTYSLVIPQRSPVPANGVYRKLRDGQWVDFDTSGNNAILSAQGEPGFCPPPGSSIWQSGLTE</sequence>
<evidence type="ECO:0000313" key="3">
    <source>
        <dbReference type="Proteomes" id="UP000305874"/>
    </source>
</evidence>
<dbReference type="AlphaFoldDB" id="A0A5S3YI23"/>
<protein>
    <submittedName>
        <fullName evidence="2">Uncharacterized protein</fullName>
    </submittedName>
</protein>
<dbReference type="EMBL" id="PNCG01000858">
    <property type="protein sequence ID" value="TMP71219.1"/>
    <property type="molecule type" value="Genomic_DNA"/>
</dbReference>
<proteinExistence type="predicted"/>
<feature type="region of interest" description="Disordered" evidence="1">
    <location>
        <begin position="52"/>
        <end position="73"/>
    </location>
</feature>
<reference evidence="2 3" key="1">
    <citation type="submission" date="2017-12" db="EMBL/GenBank/DDBJ databases">
        <authorList>
            <person name="Paulsen S."/>
            <person name="Gram L.K."/>
        </authorList>
    </citation>
    <scope>NUCLEOTIDE SEQUENCE [LARGE SCALE GENOMIC DNA]</scope>
    <source>
        <strain evidence="2 3">S2897</strain>
    </source>
</reference>
<feature type="non-terminal residue" evidence="2">
    <location>
        <position position="1"/>
    </location>
</feature>
<dbReference type="RefSeq" id="WP_138549431.1">
    <property type="nucleotide sequence ID" value="NZ_PNCG01000858.1"/>
</dbReference>
<evidence type="ECO:0000313" key="2">
    <source>
        <dbReference type="EMBL" id="TMP71219.1"/>
    </source>
</evidence>